<name>A0A9D4MEN2_DREPO</name>
<reference evidence="1" key="2">
    <citation type="submission" date="2020-11" db="EMBL/GenBank/DDBJ databases">
        <authorList>
            <person name="McCartney M.A."/>
            <person name="Auch B."/>
            <person name="Kono T."/>
            <person name="Mallez S."/>
            <person name="Becker A."/>
            <person name="Gohl D.M."/>
            <person name="Silverstein K.A.T."/>
            <person name="Koren S."/>
            <person name="Bechman K.B."/>
            <person name="Herman A."/>
            <person name="Abrahante J.E."/>
            <person name="Garbe J."/>
        </authorList>
    </citation>
    <scope>NUCLEOTIDE SEQUENCE</scope>
    <source>
        <strain evidence="1">Duluth1</strain>
        <tissue evidence="1">Whole animal</tissue>
    </source>
</reference>
<accession>A0A9D4MEN2</accession>
<sequence length="102" mass="11239">MTSSVGMSWSVRLFKAYIAAARASSIGTLVYRAFTSKQNISVPSGRGCFTFCILFKKSIVSLTNDGIDFTWPRNWSSTSYGLATGLQQFPPFSQSSGFYHSQ</sequence>
<dbReference type="EMBL" id="JAIWYP010000002">
    <property type="protein sequence ID" value="KAH3874866.1"/>
    <property type="molecule type" value="Genomic_DNA"/>
</dbReference>
<dbReference type="Proteomes" id="UP000828390">
    <property type="component" value="Unassembled WGS sequence"/>
</dbReference>
<protein>
    <submittedName>
        <fullName evidence="1">Uncharacterized protein</fullName>
    </submittedName>
</protein>
<evidence type="ECO:0000313" key="2">
    <source>
        <dbReference type="Proteomes" id="UP000828390"/>
    </source>
</evidence>
<organism evidence="1 2">
    <name type="scientific">Dreissena polymorpha</name>
    <name type="common">Zebra mussel</name>
    <name type="synonym">Mytilus polymorpha</name>
    <dbReference type="NCBI Taxonomy" id="45954"/>
    <lineage>
        <taxon>Eukaryota</taxon>
        <taxon>Metazoa</taxon>
        <taxon>Spiralia</taxon>
        <taxon>Lophotrochozoa</taxon>
        <taxon>Mollusca</taxon>
        <taxon>Bivalvia</taxon>
        <taxon>Autobranchia</taxon>
        <taxon>Heteroconchia</taxon>
        <taxon>Euheterodonta</taxon>
        <taxon>Imparidentia</taxon>
        <taxon>Neoheterodontei</taxon>
        <taxon>Myida</taxon>
        <taxon>Dreissenoidea</taxon>
        <taxon>Dreissenidae</taxon>
        <taxon>Dreissena</taxon>
    </lineage>
</organism>
<comment type="caution">
    <text evidence="1">The sequence shown here is derived from an EMBL/GenBank/DDBJ whole genome shotgun (WGS) entry which is preliminary data.</text>
</comment>
<proteinExistence type="predicted"/>
<reference evidence="1" key="1">
    <citation type="journal article" date="2019" name="bioRxiv">
        <title>The Genome of the Zebra Mussel, Dreissena polymorpha: A Resource for Invasive Species Research.</title>
        <authorList>
            <person name="McCartney M.A."/>
            <person name="Auch B."/>
            <person name="Kono T."/>
            <person name="Mallez S."/>
            <person name="Zhang Y."/>
            <person name="Obille A."/>
            <person name="Becker A."/>
            <person name="Abrahante J.E."/>
            <person name="Garbe J."/>
            <person name="Badalamenti J.P."/>
            <person name="Herman A."/>
            <person name="Mangelson H."/>
            <person name="Liachko I."/>
            <person name="Sullivan S."/>
            <person name="Sone E.D."/>
            <person name="Koren S."/>
            <person name="Silverstein K.A.T."/>
            <person name="Beckman K.B."/>
            <person name="Gohl D.M."/>
        </authorList>
    </citation>
    <scope>NUCLEOTIDE SEQUENCE</scope>
    <source>
        <strain evidence="1">Duluth1</strain>
        <tissue evidence="1">Whole animal</tissue>
    </source>
</reference>
<keyword evidence="2" id="KW-1185">Reference proteome</keyword>
<evidence type="ECO:0000313" key="1">
    <source>
        <dbReference type="EMBL" id="KAH3874866.1"/>
    </source>
</evidence>
<gene>
    <name evidence="1" type="ORF">DPMN_038120</name>
</gene>
<dbReference type="AlphaFoldDB" id="A0A9D4MEN2"/>